<dbReference type="Gene3D" id="3.40.50.12780">
    <property type="entry name" value="N-terminal domain of ligase-like"/>
    <property type="match status" value="1"/>
</dbReference>
<dbReference type="EMBL" id="CAACVJ010000296">
    <property type="protein sequence ID" value="VEP15738.1"/>
    <property type="molecule type" value="Genomic_DNA"/>
</dbReference>
<dbReference type="Pfam" id="PF13193">
    <property type="entry name" value="AMP-binding_C"/>
    <property type="match status" value="1"/>
</dbReference>
<evidence type="ECO:0000259" key="3">
    <source>
        <dbReference type="Pfam" id="PF13193"/>
    </source>
</evidence>
<dbReference type="NCBIfam" id="TIGR02262">
    <property type="entry name" value="benz_CoA_lig"/>
    <property type="match status" value="1"/>
</dbReference>
<dbReference type="InterPro" id="IPR045851">
    <property type="entry name" value="AMP-bd_C_sf"/>
</dbReference>
<dbReference type="InterPro" id="IPR000873">
    <property type="entry name" value="AMP-dep_synth/lig_dom"/>
</dbReference>
<dbReference type="GO" id="GO:0018858">
    <property type="term" value="F:benzoate-CoA ligase activity"/>
    <property type="evidence" value="ECO:0007669"/>
    <property type="project" value="UniProtKB-EC"/>
</dbReference>
<sequence>MVALGRTRIGSRSGYINRFIKHVSRKIMMGHISEQLPKTFNVAAYLLNGNLERGNSQKVAFFSRQDNYTYEQLSQRVQQAARLLTSLGLERENRLAILLPDSPESVFAFWGAIWLGALPVPINTASSIEQAQHILRDSRAKILLSERSWQTKLAPIESPFLQQVLLTDGDDSFLSLLSQQPEEPFPCAETARDEPAFWLYTSGSTGMPKGVIHLHQSMVICAENYAKATLGLKPDDITYSVAKIPFAYGLGNTLFMPLAVGASTVLSDASNVFDIIADIHHYQPTVLFGIPSLYANLLAVSDIESLDVDSLRLCISAAEQLPESIWHQWRETYNREIYEGIGTTEFLHIFLANRLGECKPGTSGRPVIGYDVQVVDQNGQPCPPGEIGDLVVSGESLMLGYWNRLTETREVLWGNTMHTGDKYVQDGSGYFKFVGRKDDLFKVNGQWISPLEIEDILHQHPQILEVAVVPESDEGEKLTQVVAYVSLKSGKEPTSELGTEIYQFAKQRLTHFKAPKTLRFVEQLPRTATGKIHRKSVADSQKMALNN</sequence>
<feature type="domain" description="AMP-binding enzyme C-terminal" evidence="3">
    <location>
        <begin position="452"/>
        <end position="531"/>
    </location>
</feature>
<dbReference type="InterPro" id="IPR011957">
    <property type="entry name" value="Benz_CoA_lig"/>
</dbReference>
<keyword evidence="1 4" id="KW-0436">Ligase</keyword>
<dbReference type="Gene3D" id="3.30.300.30">
    <property type="match status" value="1"/>
</dbReference>
<evidence type="ECO:0000256" key="1">
    <source>
        <dbReference type="ARBA" id="ARBA00022598"/>
    </source>
</evidence>
<reference evidence="4 5" key="1">
    <citation type="submission" date="2019-01" db="EMBL/GenBank/DDBJ databases">
        <authorList>
            <person name="Brito A."/>
        </authorList>
    </citation>
    <scope>NUCLEOTIDE SEQUENCE [LARGE SCALE GENOMIC DNA]</scope>
    <source>
        <strain evidence="4">1</strain>
    </source>
</reference>
<dbReference type="InterPro" id="IPR025110">
    <property type="entry name" value="AMP-bd_C"/>
</dbReference>
<dbReference type="GO" id="GO:0005524">
    <property type="term" value="F:ATP binding"/>
    <property type="evidence" value="ECO:0007669"/>
    <property type="project" value="InterPro"/>
</dbReference>
<dbReference type="GO" id="GO:0044550">
    <property type="term" value="P:secondary metabolite biosynthetic process"/>
    <property type="evidence" value="ECO:0007669"/>
    <property type="project" value="TreeGrafter"/>
</dbReference>
<dbReference type="PANTHER" id="PTHR43352:SF1">
    <property type="entry name" value="ANTHRANILATE--COA LIGASE"/>
    <property type="match status" value="1"/>
</dbReference>
<dbReference type="Proteomes" id="UP000320055">
    <property type="component" value="Unassembled WGS sequence"/>
</dbReference>
<dbReference type="SUPFAM" id="SSF56801">
    <property type="entry name" value="Acetyl-CoA synthetase-like"/>
    <property type="match status" value="1"/>
</dbReference>
<dbReference type="InterPro" id="IPR042099">
    <property type="entry name" value="ANL_N_sf"/>
</dbReference>
<proteinExistence type="predicted"/>
<evidence type="ECO:0000313" key="4">
    <source>
        <dbReference type="EMBL" id="VEP15738.1"/>
    </source>
</evidence>
<name>A0A563VWA6_9CYAN</name>
<accession>A0A563VWA6</accession>
<organism evidence="4 5">
    <name type="scientific">Hyella patelloides LEGE 07179</name>
    <dbReference type="NCBI Taxonomy" id="945734"/>
    <lineage>
        <taxon>Bacteria</taxon>
        <taxon>Bacillati</taxon>
        <taxon>Cyanobacteriota</taxon>
        <taxon>Cyanophyceae</taxon>
        <taxon>Pleurocapsales</taxon>
        <taxon>Hyellaceae</taxon>
        <taxon>Hyella</taxon>
    </lineage>
</organism>
<dbReference type="EC" id="6.2.1.25" evidence="4"/>
<gene>
    <name evidence="4" type="ORF">H1P_3650005</name>
</gene>
<dbReference type="Pfam" id="PF00501">
    <property type="entry name" value="AMP-binding"/>
    <property type="match status" value="1"/>
</dbReference>
<evidence type="ECO:0000313" key="5">
    <source>
        <dbReference type="Proteomes" id="UP000320055"/>
    </source>
</evidence>
<feature type="domain" description="AMP-dependent synthetase/ligase" evidence="2">
    <location>
        <begin position="55"/>
        <end position="402"/>
    </location>
</feature>
<dbReference type="PANTHER" id="PTHR43352">
    <property type="entry name" value="ACETYL-COA SYNTHETASE"/>
    <property type="match status" value="1"/>
</dbReference>
<evidence type="ECO:0000259" key="2">
    <source>
        <dbReference type="Pfam" id="PF00501"/>
    </source>
</evidence>
<protein>
    <submittedName>
        <fullName evidence="4">Benzoate-CoA ligase</fullName>
        <ecNumber evidence="4">6.2.1.25</ecNumber>
    </submittedName>
</protein>
<keyword evidence="5" id="KW-1185">Reference proteome</keyword>
<dbReference type="AlphaFoldDB" id="A0A563VWA6"/>